<name>A0ABT3T0C9_9GAMM</name>
<evidence type="ECO:0000313" key="1">
    <source>
        <dbReference type="EMBL" id="MCX2975715.1"/>
    </source>
</evidence>
<reference evidence="1" key="1">
    <citation type="submission" date="2019-02" db="EMBL/GenBank/DDBJ databases">
        <authorList>
            <person name="Li S.-H."/>
        </authorList>
    </citation>
    <scope>NUCLEOTIDE SEQUENCE</scope>
    <source>
        <strain evidence="1">IMCC8485</strain>
    </source>
</reference>
<evidence type="ECO:0008006" key="3">
    <source>
        <dbReference type="Google" id="ProtNLM"/>
    </source>
</evidence>
<keyword evidence="2" id="KW-1185">Reference proteome</keyword>
<dbReference type="EMBL" id="SHNP01000013">
    <property type="protein sequence ID" value="MCX2975715.1"/>
    <property type="molecule type" value="Genomic_DNA"/>
</dbReference>
<organism evidence="1 2">
    <name type="scientific">Candidatus Seongchinamella marina</name>
    <dbReference type="NCBI Taxonomy" id="2518990"/>
    <lineage>
        <taxon>Bacteria</taxon>
        <taxon>Pseudomonadati</taxon>
        <taxon>Pseudomonadota</taxon>
        <taxon>Gammaproteobacteria</taxon>
        <taxon>Cellvibrionales</taxon>
        <taxon>Halieaceae</taxon>
        <taxon>Seongchinamella</taxon>
    </lineage>
</organism>
<sequence>MPEERKKDWRNINVRRNRKYEPIVDKLCTRKGEHSKRPIFEYNKDLMVFAGVLGYAKAVQEDLESDSIQITLGTYASDEKDGFIYLIGLLENKSVDCLKDDNIGSAVNTFEKYCNGGLSLISNWLEDSPGDIEGVDTLVQNLFDELVANQKNADDDPRNTVVDF</sequence>
<dbReference type="RefSeq" id="WP_279254336.1">
    <property type="nucleotide sequence ID" value="NZ_SHNP01000013.1"/>
</dbReference>
<dbReference type="Proteomes" id="UP001143307">
    <property type="component" value="Unassembled WGS sequence"/>
</dbReference>
<comment type="caution">
    <text evidence="1">The sequence shown here is derived from an EMBL/GenBank/DDBJ whole genome shotgun (WGS) entry which is preliminary data.</text>
</comment>
<gene>
    <name evidence="1" type="ORF">EYC87_19265</name>
</gene>
<proteinExistence type="predicted"/>
<accession>A0ABT3T0C9</accession>
<protein>
    <recommendedName>
        <fullName evidence="3">DNA phosphorothioation-associated protein 4</fullName>
    </recommendedName>
</protein>
<evidence type="ECO:0000313" key="2">
    <source>
        <dbReference type="Proteomes" id="UP001143307"/>
    </source>
</evidence>